<keyword evidence="3" id="KW-1185">Reference proteome</keyword>
<proteinExistence type="predicted"/>
<organism evidence="1 4">
    <name type="scientific">Yersinia pekkanenii</name>
    <dbReference type="NCBI Taxonomy" id="1288385"/>
    <lineage>
        <taxon>Bacteria</taxon>
        <taxon>Pseudomonadati</taxon>
        <taxon>Pseudomonadota</taxon>
        <taxon>Gammaproteobacteria</taxon>
        <taxon>Enterobacterales</taxon>
        <taxon>Yersiniaceae</taxon>
        <taxon>Yersinia</taxon>
    </lineage>
</organism>
<reference evidence="2 3" key="1">
    <citation type="submission" date="2015-03" db="EMBL/GenBank/DDBJ databases">
        <authorList>
            <consortium name="Pathogen Informatics"/>
            <person name="Murphy D."/>
        </authorList>
    </citation>
    <scope>NUCLEOTIDE SEQUENCE [LARGE SCALE GENOMIC DNA]</scope>
    <source>
        <strain evidence="3">type strain: CIP110230</strain>
        <strain evidence="2">Type strain: CIP110230</strain>
    </source>
</reference>
<dbReference type="EMBL" id="CQAZ01000019">
    <property type="protein sequence ID" value="CNH85833.1"/>
    <property type="molecule type" value="Genomic_DNA"/>
</dbReference>
<dbReference type="Proteomes" id="UP000044625">
    <property type="component" value="Unassembled WGS sequence"/>
</dbReference>
<sequence length="103" mass="11360">MRLLPTILLISTPALSISHSIDVPVPAIAKVSEAACIRSYSVKEHIACIKLVDSSILKAYWVGKMSKFCKSKLNKPAEKNKQCNNILMLADALDDIGSRYLEE</sequence>
<name>A0A0T9PWX4_9GAMM</name>
<evidence type="ECO:0000313" key="1">
    <source>
        <dbReference type="EMBL" id="CNH85833.1"/>
    </source>
</evidence>
<dbReference type="Proteomes" id="UP000045840">
    <property type="component" value="Unassembled WGS sequence"/>
</dbReference>
<evidence type="ECO:0000313" key="3">
    <source>
        <dbReference type="Proteomes" id="UP000044625"/>
    </source>
</evidence>
<reference evidence="1" key="3">
    <citation type="submission" date="2015-03" db="EMBL/GenBank/DDBJ databases">
        <authorList>
            <person name="Murphy D."/>
        </authorList>
    </citation>
    <scope>NUCLEOTIDE SEQUENCE [LARGE SCALE GENOMIC DNA]</scope>
    <source>
        <strain evidence="1">A125KOH2</strain>
    </source>
</reference>
<gene>
    <name evidence="1" type="ORF">ERS008529_02300</name>
    <name evidence="2" type="ORF">ERS137968_00293</name>
</gene>
<reference evidence="4" key="2">
    <citation type="submission" date="2015-03" db="EMBL/GenBank/DDBJ databases">
        <authorList>
            <consortium name="Pathogen Informatics"/>
        </authorList>
    </citation>
    <scope>NUCLEOTIDE SEQUENCE [LARGE SCALE GENOMIC DNA]</scope>
    <source>
        <strain evidence="4">A125KOH2</strain>
    </source>
</reference>
<evidence type="ECO:0000313" key="4">
    <source>
        <dbReference type="Proteomes" id="UP000045840"/>
    </source>
</evidence>
<dbReference type="STRING" id="1288385.ERS137968_00293"/>
<dbReference type="EMBL" id="CWJL01000001">
    <property type="protein sequence ID" value="CRY63560.1"/>
    <property type="molecule type" value="Genomic_DNA"/>
</dbReference>
<accession>A0A0T9PWX4</accession>
<evidence type="ECO:0000313" key="2">
    <source>
        <dbReference type="EMBL" id="CRY63560.1"/>
    </source>
</evidence>
<dbReference type="AlphaFoldDB" id="A0A0T9PWX4"/>
<dbReference type="RefSeq" id="WP_049613321.1">
    <property type="nucleotide sequence ID" value="NZ_CAWMMU010000001.1"/>
</dbReference>
<protein>
    <submittedName>
        <fullName evidence="1">Uncharacterized protein</fullName>
    </submittedName>
</protein>
<dbReference type="OrthoDB" id="6480612at2"/>